<dbReference type="PANTHER" id="PTHR42973">
    <property type="entry name" value="BINDING OXIDOREDUCTASE, PUTATIVE (AFU_ORTHOLOGUE AFUA_1G17690)-RELATED"/>
    <property type="match status" value="1"/>
</dbReference>
<keyword evidence="3" id="KW-0285">Flavoprotein</keyword>
<protein>
    <submittedName>
        <fullName evidence="8">Fad binding domain</fullName>
    </submittedName>
</protein>
<keyword evidence="9" id="KW-1185">Reference proteome</keyword>
<evidence type="ECO:0000313" key="9">
    <source>
        <dbReference type="Proteomes" id="UP000266272"/>
    </source>
</evidence>
<comment type="cofactor">
    <cofactor evidence="1">
        <name>FAD</name>
        <dbReference type="ChEBI" id="CHEBI:57692"/>
    </cofactor>
</comment>
<dbReference type="OrthoDB" id="415825at2759"/>
<accession>A0A395NRF8</accession>
<name>A0A395NRF8_TRIAR</name>
<feature type="signal peptide" evidence="6">
    <location>
        <begin position="1"/>
        <end position="18"/>
    </location>
</feature>
<evidence type="ECO:0000259" key="7">
    <source>
        <dbReference type="PROSITE" id="PS51387"/>
    </source>
</evidence>
<reference evidence="8 9" key="1">
    <citation type="journal article" date="2018" name="PLoS Pathog.">
        <title>Evolution of structural diversity of trichothecenes, a family of toxins produced by plant pathogenic and entomopathogenic fungi.</title>
        <authorList>
            <person name="Proctor R.H."/>
            <person name="McCormick S.P."/>
            <person name="Kim H.S."/>
            <person name="Cardoza R.E."/>
            <person name="Stanley A.M."/>
            <person name="Lindo L."/>
            <person name="Kelly A."/>
            <person name="Brown D.W."/>
            <person name="Lee T."/>
            <person name="Vaughan M.M."/>
            <person name="Alexander N.J."/>
            <person name="Busman M."/>
            <person name="Gutierrez S."/>
        </authorList>
    </citation>
    <scope>NUCLEOTIDE SEQUENCE [LARGE SCALE GENOMIC DNA]</scope>
    <source>
        <strain evidence="8 9">IBT 40837</strain>
    </source>
</reference>
<feature type="chain" id="PRO_5017421904" evidence="6">
    <location>
        <begin position="19"/>
        <end position="486"/>
    </location>
</feature>
<evidence type="ECO:0000256" key="3">
    <source>
        <dbReference type="ARBA" id="ARBA00022630"/>
    </source>
</evidence>
<dbReference type="PANTHER" id="PTHR42973:SF9">
    <property type="entry name" value="FAD-BINDING PCMH-TYPE DOMAIN-CONTAINING PROTEIN-RELATED"/>
    <property type="match status" value="1"/>
</dbReference>
<dbReference type="InterPro" id="IPR012951">
    <property type="entry name" value="BBE"/>
</dbReference>
<dbReference type="InterPro" id="IPR016166">
    <property type="entry name" value="FAD-bd_PCMH"/>
</dbReference>
<dbReference type="Pfam" id="PF08031">
    <property type="entry name" value="BBE"/>
    <property type="match status" value="1"/>
</dbReference>
<dbReference type="InterPro" id="IPR006094">
    <property type="entry name" value="Oxid_FAD_bind_N"/>
</dbReference>
<dbReference type="STRING" id="490622.A0A395NRF8"/>
<dbReference type="SUPFAM" id="SSF56176">
    <property type="entry name" value="FAD-binding/transporter-associated domain-like"/>
    <property type="match status" value="1"/>
</dbReference>
<organism evidence="8 9">
    <name type="scientific">Trichoderma arundinaceum</name>
    <dbReference type="NCBI Taxonomy" id="490622"/>
    <lineage>
        <taxon>Eukaryota</taxon>
        <taxon>Fungi</taxon>
        <taxon>Dikarya</taxon>
        <taxon>Ascomycota</taxon>
        <taxon>Pezizomycotina</taxon>
        <taxon>Sordariomycetes</taxon>
        <taxon>Hypocreomycetidae</taxon>
        <taxon>Hypocreales</taxon>
        <taxon>Hypocreaceae</taxon>
        <taxon>Trichoderma</taxon>
    </lineage>
</organism>
<dbReference type="InterPro" id="IPR050416">
    <property type="entry name" value="FAD-linked_Oxidoreductase"/>
</dbReference>
<gene>
    <name evidence="8" type="ORF">TARUN_3771</name>
</gene>
<dbReference type="GO" id="GO:0071949">
    <property type="term" value="F:FAD binding"/>
    <property type="evidence" value="ECO:0007669"/>
    <property type="project" value="InterPro"/>
</dbReference>
<keyword evidence="4" id="KW-0274">FAD</keyword>
<evidence type="ECO:0000256" key="5">
    <source>
        <dbReference type="ARBA" id="ARBA00023002"/>
    </source>
</evidence>
<dbReference type="InterPro" id="IPR016169">
    <property type="entry name" value="FAD-bd_PCMH_sub2"/>
</dbReference>
<dbReference type="Gene3D" id="3.30.465.10">
    <property type="match status" value="1"/>
</dbReference>
<dbReference type="EMBL" id="PXOA01000209">
    <property type="protein sequence ID" value="RFU78524.1"/>
    <property type="molecule type" value="Genomic_DNA"/>
</dbReference>
<dbReference type="Gene3D" id="3.40.462.20">
    <property type="match status" value="1"/>
</dbReference>
<evidence type="ECO:0000256" key="1">
    <source>
        <dbReference type="ARBA" id="ARBA00001974"/>
    </source>
</evidence>
<dbReference type="AlphaFoldDB" id="A0A395NRF8"/>
<keyword evidence="6" id="KW-0732">Signal</keyword>
<dbReference type="GO" id="GO:0016491">
    <property type="term" value="F:oxidoreductase activity"/>
    <property type="evidence" value="ECO:0007669"/>
    <property type="project" value="UniProtKB-KW"/>
</dbReference>
<dbReference type="Pfam" id="PF01565">
    <property type="entry name" value="FAD_binding_4"/>
    <property type="match status" value="1"/>
</dbReference>
<evidence type="ECO:0000256" key="4">
    <source>
        <dbReference type="ARBA" id="ARBA00022827"/>
    </source>
</evidence>
<sequence length="486" mass="51637">MRVSSATLGALLSSGVAADLYSIFTNPKNTWDSHTTIDAPNTAAFVNATIRWNPFSEPTYAAAISPATEADVAKAVALARANKVPLLGTGGRHAWSLTLSDLRDGLAIDLSKLNSVKVDAAAGTLTVGGGAKFADIYDPVFKAGYELPVGSCACPGVVGATIGGGAGRWQGLHGMIIDSLVSVRLVNAQGQVIDVSATSNPDLFWGIRGAGANFGIITSATYKLAKQINKGLMMSADIIIPASKNGSYFDILQGLQTMPAELGTITIMEYNATIGEFEQPQILANWVYMGPEDKGRALIAPLLKLSPTMVSVSMVPYNKLVSVALLGLGSSLCTTGAVGSWYGVNYRNLSSSTFQKVFQKMSDFYIEYPDGRGSAVEMEIFATQAVQKVANSATAYPWRDTKGYSLISAAWNSAKTQQAGDALMREIRSDYAATGGYDGLAVYASYTHGDETPQQLFGSALPRLTQLKKTWDPEGVFNFFHPIPTQ</sequence>
<keyword evidence="5" id="KW-0560">Oxidoreductase</keyword>
<evidence type="ECO:0000313" key="8">
    <source>
        <dbReference type="EMBL" id="RFU78524.1"/>
    </source>
</evidence>
<evidence type="ECO:0000256" key="2">
    <source>
        <dbReference type="ARBA" id="ARBA00005466"/>
    </source>
</evidence>
<proteinExistence type="inferred from homology"/>
<evidence type="ECO:0000256" key="6">
    <source>
        <dbReference type="SAM" id="SignalP"/>
    </source>
</evidence>
<comment type="similarity">
    <text evidence="2">Belongs to the oxygen-dependent FAD-linked oxidoreductase family.</text>
</comment>
<feature type="domain" description="FAD-binding PCMH-type" evidence="7">
    <location>
        <begin position="55"/>
        <end position="227"/>
    </location>
</feature>
<dbReference type="PROSITE" id="PS51387">
    <property type="entry name" value="FAD_PCMH"/>
    <property type="match status" value="1"/>
</dbReference>
<dbReference type="InterPro" id="IPR036318">
    <property type="entry name" value="FAD-bd_PCMH-like_sf"/>
</dbReference>
<dbReference type="Proteomes" id="UP000266272">
    <property type="component" value="Unassembled WGS sequence"/>
</dbReference>
<comment type="caution">
    <text evidence="8">The sequence shown here is derived from an EMBL/GenBank/DDBJ whole genome shotgun (WGS) entry which is preliminary data.</text>
</comment>